<dbReference type="PANTHER" id="PTHR24421:SF10">
    <property type="entry name" value="NITRATE_NITRITE SENSOR PROTEIN NARQ"/>
    <property type="match status" value="1"/>
</dbReference>
<dbReference type="InterPro" id="IPR011712">
    <property type="entry name" value="Sig_transdc_His_kin_sub3_dim/P"/>
</dbReference>
<dbReference type="AlphaFoldDB" id="A0A1J5T619"/>
<dbReference type="Pfam" id="PF02518">
    <property type="entry name" value="HATPase_c"/>
    <property type="match status" value="1"/>
</dbReference>
<dbReference type="GO" id="GO:0005524">
    <property type="term" value="F:ATP binding"/>
    <property type="evidence" value="ECO:0007669"/>
    <property type="project" value="UniProtKB-KW"/>
</dbReference>
<keyword evidence="9" id="KW-0378">Hydrolase</keyword>
<dbReference type="SMART" id="SM00387">
    <property type="entry name" value="HATPase_c"/>
    <property type="match status" value="1"/>
</dbReference>
<dbReference type="EC" id="2.7.13.3" evidence="2"/>
<evidence type="ECO:0000256" key="7">
    <source>
        <dbReference type="ARBA" id="ARBA00022840"/>
    </source>
</evidence>
<feature type="domain" description="Histidine kinase" evidence="8">
    <location>
        <begin position="214"/>
        <end position="307"/>
    </location>
</feature>
<accession>A0A1J5T619</accession>
<dbReference type="PANTHER" id="PTHR24421">
    <property type="entry name" value="NITRATE/NITRITE SENSOR PROTEIN NARX-RELATED"/>
    <property type="match status" value="1"/>
</dbReference>
<comment type="caution">
    <text evidence="9">The sequence shown here is derived from an EMBL/GenBank/DDBJ whole genome shotgun (WGS) entry which is preliminary data.</text>
</comment>
<dbReference type="GO" id="GO:0016020">
    <property type="term" value="C:membrane"/>
    <property type="evidence" value="ECO:0007669"/>
    <property type="project" value="InterPro"/>
</dbReference>
<dbReference type="Gene3D" id="1.20.5.1930">
    <property type="match status" value="1"/>
</dbReference>
<evidence type="ECO:0000256" key="6">
    <source>
        <dbReference type="ARBA" id="ARBA00022777"/>
    </source>
</evidence>
<dbReference type="SUPFAM" id="SSF55874">
    <property type="entry name" value="ATPase domain of HSP90 chaperone/DNA topoisomerase II/histidine kinase"/>
    <property type="match status" value="1"/>
</dbReference>
<evidence type="ECO:0000256" key="4">
    <source>
        <dbReference type="ARBA" id="ARBA00022679"/>
    </source>
</evidence>
<keyword evidence="4 9" id="KW-0808">Transferase</keyword>
<proteinExistence type="predicted"/>
<dbReference type="GO" id="GO:0016787">
    <property type="term" value="F:hydrolase activity"/>
    <property type="evidence" value="ECO:0007669"/>
    <property type="project" value="UniProtKB-KW"/>
</dbReference>
<evidence type="ECO:0000256" key="5">
    <source>
        <dbReference type="ARBA" id="ARBA00022741"/>
    </source>
</evidence>
<protein>
    <recommendedName>
        <fullName evidence="2">histidine kinase</fullName>
        <ecNumber evidence="2">2.7.13.3</ecNumber>
    </recommendedName>
</protein>
<organism evidence="9">
    <name type="scientific">mine drainage metagenome</name>
    <dbReference type="NCBI Taxonomy" id="410659"/>
    <lineage>
        <taxon>unclassified sequences</taxon>
        <taxon>metagenomes</taxon>
        <taxon>ecological metagenomes</taxon>
    </lineage>
</organism>
<evidence type="ECO:0000256" key="1">
    <source>
        <dbReference type="ARBA" id="ARBA00000085"/>
    </source>
</evidence>
<dbReference type="GO" id="GO:0046983">
    <property type="term" value="F:protein dimerization activity"/>
    <property type="evidence" value="ECO:0007669"/>
    <property type="project" value="InterPro"/>
</dbReference>
<dbReference type="GO" id="GO:0000155">
    <property type="term" value="F:phosphorelay sensor kinase activity"/>
    <property type="evidence" value="ECO:0007669"/>
    <property type="project" value="InterPro"/>
</dbReference>
<name>A0A1J5T619_9ZZZZ</name>
<comment type="catalytic activity">
    <reaction evidence="1">
        <text>ATP + protein L-histidine = ADP + protein N-phospho-L-histidine.</text>
        <dbReference type="EC" id="2.7.13.3"/>
    </reaction>
</comment>
<dbReference type="EMBL" id="MLJW01000007">
    <property type="protein sequence ID" value="OIR16338.1"/>
    <property type="molecule type" value="Genomic_DNA"/>
</dbReference>
<evidence type="ECO:0000259" key="8">
    <source>
        <dbReference type="PROSITE" id="PS50109"/>
    </source>
</evidence>
<dbReference type="Gene3D" id="3.30.565.10">
    <property type="entry name" value="Histidine kinase-like ATPase, C-terminal domain"/>
    <property type="match status" value="1"/>
</dbReference>
<dbReference type="InterPro" id="IPR036890">
    <property type="entry name" value="HATPase_C_sf"/>
</dbReference>
<evidence type="ECO:0000313" key="9">
    <source>
        <dbReference type="EMBL" id="OIR16338.1"/>
    </source>
</evidence>
<keyword evidence="7" id="KW-0067">ATP-binding</keyword>
<sequence>MEQLIQQSDSQPSVNGLQQQTETGSFSIAQFPSDFGLTKSIRRQLRKNEVSATTKHKSVLPDLHEGEVKKLLGAMKSEEALLRSREELRQISKQLLTIQENERQRIAADLHDGIGQSLSLIKLSLESVMQQVVTGERREAVRSLQQLSHKVKETMAELHRTTMDMRPAMLDDLGIIPTLSWFFREFESAWHDRKVEKDVSIAESDVPVPLKATIFRILQEAMNNIVKHARADSIHVSLKRTGDILQLSIADNGRGFDLSAASARRGSDRGFGLFTMKERARSSGGSFEMQSALESGTRILVSWRFANHTDGEFSDRSGRARNLSNV</sequence>
<keyword evidence="3" id="KW-0597">Phosphoprotein</keyword>
<dbReference type="InterPro" id="IPR003594">
    <property type="entry name" value="HATPase_dom"/>
</dbReference>
<dbReference type="InterPro" id="IPR050482">
    <property type="entry name" value="Sensor_HK_TwoCompSys"/>
</dbReference>
<evidence type="ECO:0000256" key="2">
    <source>
        <dbReference type="ARBA" id="ARBA00012438"/>
    </source>
</evidence>
<dbReference type="PROSITE" id="PS50109">
    <property type="entry name" value="HIS_KIN"/>
    <property type="match status" value="1"/>
</dbReference>
<keyword evidence="6 9" id="KW-0418">Kinase</keyword>
<gene>
    <name evidence="9" type="primary">degS_4</name>
    <name evidence="9" type="ORF">GALL_30600</name>
</gene>
<reference evidence="9" key="1">
    <citation type="submission" date="2016-10" db="EMBL/GenBank/DDBJ databases">
        <title>Sequence of Gallionella enrichment culture.</title>
        <authorList>
            <person name="Poehlein A."/>
            <person name="Muehling M."/>
            <person name="Daniel R."/>
        </authorList>
    </citation>
    <scope>NUCLEOTIDE SEQUENCE</scope>
</reference>
<keyword evidence="5" id="KW-0547">Nucleotide-binding</keyword>
<dbReference type="CDD" id="cd16917">
    <property type="entry name" value="HATPase_UhpB-NarQ-NarX-like"/>
    <property type="match status" value="1"/>
</dbReference>
<dbReference type="Pfam" id="PF07730">
    <property type="entry name" value="HisKA_3"/>
    <property type="match status" value="1"/>
</dbReference>
<dbReference type="InterPro" id="IPR005467">
    <property type="entry name" value="His_kinase_dom"/>
</dbReference>
<evidence type="ECO:0000256" key="3">
    <source>
        <dbReference type="ARBA" id="ARBA00022553"/>
    </source>
</evidence>